<feature type="transmembrane region" description="Helical" evidence="2">
    <location>
        <begin position="77"/>
        <end position="98"/>
    </location>
</feature>
<feature type="transmembrane region" description="Helical" evidence="2">
    <location>
        <begin position="519"/>
        <end position="536"/>
    </location>
</feature>
<dbReference type="STRING" id="454130.A0A0U5GM11"/>
<sequence>MGRLPILKSPLTKAHSHRGDHVNEPAELNTQDESLFENPQFEHYEATSNIQLFFDLFFVANLSSFTSVHEINSRDTLASYIGFICVLWFTWCQVTLYDVRFATDSIFERIAHACHFGVMVGLAVIGPNFLTPDGWGPLQQLSLILMVSRVILLCQYGSTLFFTWRYRKTRVPLIVVMMSLVVAVFVYLGISFAFYNRTAYDAYIAWYVLAVAEVVLAVAVAALWPAVSLWKTHLVERMTCLTLIILGEGIIGLTGTIGKIQKLDGEFTATDIGTLISAVLIIYLIYQLYFDSIRLEPISGRRQHLSAILHFPFHLALCLAMEGTNQVLLWVHISGDIGKIFDPFLNALLDGTTTTPELQTIFTEMLNDVFSRFDTTDVVFNEVQHSLNETLALPATADPSELLVTGLDAVTEAMKTVIEGFGWEAPTEIEGEGIEGLEAAFTAFTSVFKITFGYFTICTGLILIFIAVFSLLSLQPGSHHSSENRLRYICTGTTMAVGLGIALLSLTTRTGAGENLGESPWAIAGLMLILLALLVLNHLPRGYYHVVVEKHV</sequence>
<feature type="transmembrane region" description="Helical" evidence="2">
    <location>
        <begin position="110"/>
        <end position="130"/>
    </location>
</feature>
<keyword evidence="2" id="KW-0472">Membrane</keyword>
<feature type="transmembrane region" description="Helical" evidence="2">
    <location>
        <begin position="272"/>
        <end position="290"/>
    </location>
</feature>
<dbReference type="PANTHER" id="PTHR42101:SF1">
    <property type="entry name" value="LOW TEMPERATURE REQUIREMENT A"/>
    <property type="match status" value="1"/>
</dbReference>
<protein>
    <recommendedName>
        <fullName evidence="5">Low temperature requirement A</fullName>
    </recommendedName>
</protein>
<feature type="transmembrane region" description="Helical" evidence="2">
    <location>
        <begin position="142"/>
        <end position="164"/>
    </location>
</feature>
<feature type="transmembrane region" description="Helical" evidence="2">
    <location>
        <begin position="171"/>
        <end position="192"/>
    </location>
</feature>
<evidence type="ECO:0000256" key="1">
    <source>
        <dbReference type="SAM" id="MobiDB-lite"/>
    </source>
</evidence>
<keyword evidence="4" id="KW-1185">Reference proteome</keyword>
<keyword evidence="2" id="KW-1133">Transmembrane helix</keyword>
<dbReference type="OrthoDB" id="3177213at2759"/>
<proteinExistence type="predicted"/>
<feature type="transmembrane region" description="Helical" evidence="2">
    <location>
        <begin position="239"/>
        <end position="260"/>
    </location>
</feature>
<keyword evidence="2" id="KW-0812">Transmembrane</keyword>
<reference evidence="4" key="1">
    <citation type="journal article" date="2016" name="Genome Announc.">
        <title>Draft genome sequences of fungus Aspergillus calidoustus.</title>
        <authorList>
            <person name="Horn F."/>
            <person name="Linde J."/>
            <person name="Mattern D.J."/>
            <person name="Walther G."/>
            <person name="Guthke R."/>
            <person name="Scherlach K."/>
            <person name="Martin K."/>
            <person name="Brakhage A.A."/>
            <person name="Petzke L."/>
            <person name="Valiante V."/>
        </authorList>
    </citation>
    <scope>NUCLEOTIDE SEQUENCE [LARGE SCALE GENOMIC DNA]</scope>
    <source>
        <strain evidence="4">SF006504</strain>
    </source>
</reference>
<dbReference type="Pfam" id="PF06772">
    <property type="entry name" value="LtrA"/>
    <property type="match status" value="1"/>
</dbReference>
<dbReference type="InterPro" id="IPR010640">
    <property type="entry name" value="Low_temperature_requirement_A"/>
</dbReference>
<dbReference type="OMA" id="RMTCLTL"/>
<dbReference type="PANTHER" id="PTHR42101">
    <property type="entry name" value="CHROMOSOME 16, WHOLE GENOME SHOTGUN SEQUENCE"/>
    <property type="match status" value="1"/>
</dbReference>
<organism evidence="3 4">
    <name type="scientific">Aspergillus calidoustus</name>
    <dbReference type="NCBI Taxonomy" id="454130"/>
    <lineage>
        <taxon>Eukaryota</taxon>
        <taxon>Fungi</taxon>
        <taxon>Dikarya</taxon>
        <taxon>Ascomycota</taxon>
        <taxon>Pezizomycotina</taxon>
        <taxon>Eurotiomycetes</taxon>
        <taxon>Eurotiomycetidae</taxon>
        <taxon>Eurotiales</taxon>
        <taxon>Aspergillaceae</taxon>
        <taxon>Aspergillus</taxon>
        <taxon>Aspergillus subgen. Nidulantes</taxon>
    </lineage>
</organism>
<gene>
    <name evidence="3" type="ORF">ASPCAL01785</name>
</gene>
<feature type="transmembrane region" description="Helical" evidence="2">
    <location>
        <begin position="311"/>
        <end position="333"/>
    </location>
</feature>
<dbReference type="AlphaFoldDB" id="A0A0U5GM11"/>
<name>A0A0U5GM11_ASPCI</name>
<dbReference type="EMBL" id="CDMC01000002">
    <property type="protein sequence ID" value="CEN59333.1"/>
    <property type="molecule type" value="Genomic_DNA"/>
</dbReference>
<evidence type="ECO:0000256" key="2">
    <source>
        <dbReference type="SAM" id="Phobius"/>
    </source>
</evidence>
<evidence type="ECO:0008006" key="5">
    <source>
        <dbReference type="Google" id="ProtNLM"/>
    </source>
</evidence>
<feature type="transmembrane region" description="Helical" evidence="2">
    <location>
        <begin position="204"/>
        <end position="227"/>
    </location>
</feature>
<accession>A0A0U5GM11</accession>
<evidence type="ECO:0000313" key="3">
    <source>
        <dbReference type="EMBL" id="CEN59333.1"/>
    </source>
</evidence>
<feature type="region of interest" description="Disordered" evidence="1">
    <location>
        <begin position="1"/>
        <end position="24"/>
    </location>
</feature>
<feature type="transmembrane region" description="Helical" evidence="2">
    <location>
        <begin position="452"/>
        <end position="474"/>
    </location>
</feature>
<evidence type="ECO:0000313" key="4">
    <source>
        <dbReference type="Proteomes" id="UP000054771"/>
    </source>
</evidence>
<dbReference type="Proteomes" id="UP000054771">
    <property type="component" value="Unassembled WGS sequence"/>
</dbReference>
<feature type="transmembrane region" description="Helical" evidence="2">
    <location>
        <begin position="486"/>
        <end position="507"/>
    </location>
</feature>